<dbReference type="InterPro" id="IPR020846">
    <property type="entry name" value="MFS_dom"/>
</dbReference>
<protein>
    <submittedName>
        <fullName evidence="8">MFS transporter</fullName>
    </submittedName>
</protein>
<feature type="transmembrane region" description="Helical" evidence="6">
    <location>
        <begin position="74"/>
        <end position="92"/>
    </location>
</feature>
<feature type="transmembrane region" description="Helical" evidence="6">
    <location>
        <begin position="245"/>
        <end position="264"/>
    </location>
</feature>
<dbReference type="PANTHER" id="PTHR43124">
    <property type="entry name" value="PURINE EFFLUX PUMP PBUE"/>
    <property type="match status" value="1"/>
</dbReference>
<feature type="transmembrane region" description="Helical" evidence="6">
    <location>
        <begin position="362"/>
        <end position="382"/>
    </location>
</feature>
<keyword evidence="9" id="KW-1185">Reference proteome</keyword>
<dbReference type="EMBL" id="CP058579">
    <property type="protein sequence ID" value="QLG61721.1"/>
    <property type="molecule type" value="Genomic_DNA"/>
</dbReference>
<evidence type="ECO:0000256" key="1">
    <source>
        <dbReference type="ARBA" id="ARBA00004651"/>
    </source>
</evidence>
<organism evidence="8 9">
    <name type="scientific">Halorarum salinum</name>
    <dbReference type="NCBI Taxonomy" id="2743089"/>
    <lineage>
        <taxon>Archaea</taxon>
        <taxon>Methanobacteriati</taxon>
        <taxon>Methanobacteriota</taxon>
        <taxon>Stenosarchaea group</taxon>
        <taxon>Halobacteria</taxon>
        <taxon>Halobacteriales</taxon>
        <taxon>Haloferacaceae</taxon>
        <taxon>Halorarum</taxon>
    </lineage>
</organism>
<dbReference type="Gene3D" id="1.20.1250.20">
    <property type="entry name" value="MFS general substrate transporter like domains"/>
    <property type="match status" value="2"/>
</dbReference>
<feature type="transmembrane region" description="Helical" evidence="6">
    <location>
        <begin position="98"/>
        <end position="116"/>
    </location>
</feature>
<dbReference type="InterPro" id="IPR011701">
    <property type="entry name" value="MFS"/>
</dbReference>
<evidence type="ECO:0000313" key="9">
    <source>
        <dbReference type="Proteomes" id="UP000509626"/>
    </source>
</evidence>
<evidence type="ECO:0000256" key="2">
    <source>
        <dbReference type="ARBA" id="ARBA00022475"/>
    </source>
</evidence>
<sequence>MRWHYRHTVLALCTFAFFATMVARLAISPVVPSITADFDISNTVIGFALTGMWMSYAFAQFPSGVLGDRYGERLVVLLAIGGTAVMSFLIAVAPAFPVFLVCVVVLGAVAGLHYSTATNLLTRTHDDIGTAIGVHTIGAPAGGLIAPVAAAWIGVRYGWRPAVAIGSAIAAPVFVLFALRVRSAEPRRPDQPIRERLHVGPMLELLGRPSIVFTAVIASVGAFVWQGTASFLPTFLIEHRGLSSTAAGVVFSSYFVVQAIVKPGLGVLSDRYDRDLAIAVSVITSALGMVLFIVGAGVVSIVAAVLLVGTGLGMAVTVEPRFMDELSEPEQGIGFGLVRTVYLLVSSLGSVAVGFLADTYGWATSFWVLVALLALIVCSLVVNQALGLGY</sequence>
<feature type="transmembrane region" description="Helical" evidence="6">
    <location>
        <begin position="40"/>
        <end position="62"/>
    </location>
</feature>
<dbReference type="PANTHER" id="PTHR43124:SF3">
    <property type="entry name" value="CHLORAMPHENICOL EFFLUX PUMP RV0191"/>
    <property type="match status" value="1"/>
</dbReference>
<keyword evidence="4 6" id="KW-1133">Transmembrane helix</keyword>
<dbReference type="GeneID" id="56037447"/>
<name>A0A7D5QCX6_9EURY</name>
<gene>
    <name evidence="8" type="ORF">HUG12_08270</name>
</gene>
<dbReference type="Pfam" id="PF07690">
    <property type="entry name" value="MFS_1"/>
    <property type="match status" value="1"/>
</dbReference>
<evidence type="ECO:0000256" key="4">
    <source>
        <dbReference type="ARBA" id="ARBA00022989"/>
    </source>
</evidence>
<evidence type="ECO:0000256" key="3">
    <source>
        <dbReference type="ARBA" id="ARBA00022692"/>
    </source>
</evidence>
<dbReference type="PROSITE" id="PS50850">
    <property type="entry name" value="MFS"/>
    <property type="match status" value="1"/>
</dbReference>
<keyword evidence="3 6" id="KW-0812">Transmembrane</keyword>
<keyword evidence="5 6" id="KW-0472">Membrane</keyword>
<dbReference type="GO" id="GO:0022857">
    <property type="term" value="F:transmembrane transporter activity"/>
    <property type="evidence" value="ECO:0007669"/>
    <property type="project" value="InterPro"/>
</dbReference>
<feature type="transmembrane region" description="Helical" evidence="6">
    <location>
        <begin position="332"/>
        <end position="356"/>
    </location>
</feature>
<feature type="transmembrane region" description="Helical" evidence="6">
    <location>
        <begin position="159"/>
        <end position="181"/>
    </location>
</feature>
<evidence type="ECO:0000259" key="7">
    <source>
        <dbReference type="PROSITE" id="PS50850"/>
    </source>
</evidence>
<proteinExistence type="predicted"/>
<feature type="transmembrane region" description="Helical" evidence="6">
    <location>
        <begin position="202"/>
        <end position="225"/>
    </location>
</feature>
<dbReference type="SUPFAM" id="SSF103473">
    <property type="entry name" value="MFS general substrate transporter"/>
    <property type="match status" value="1"/>
</dbReference>
<feature type="domain" description="Major facilitator superfamily (MFS) profile" evidence="7">
    <location>
        <begin position="9"/>
        <end position="386"/>
    </location>
</feature>
<dbReference type="KEGG" id="halu:HUG12_08270"/>
<dbReference type="CDD" id="cd17325">
    <property type="entry name" value="MFS_MdtG_SLC18_like"/>
    <property type="match status" value="1"/>
</dbReference>
<dbReference type="OrthoDB" id="29061at2157"/>
<dbReference type="InterPro" id="IPR050189">
    <property type="entry name" value="MFS_Efflux_Transporters"/>
</dbReference>
<evidence type="ECO:0000256" key="5">
    <source>
        <dbReference type="ARBA" id="ARBA00023136"/>
    </source>
</evidence>
<accession>A0A7D5QCX6</accession>
<keyword evidence="2" id="KW-1003">Cell membrane</keyword>
<feature type="transmembrane region" description="Helical" evidence="6">
    <location>
        <begin position="128"/>
        <end position="153"/>
    </location>
</feature>
<reference evidence="8 9" key="1">
    <citation type="submission" date="2020-06" db="EMBL/GenBank/DDBJ databases">
        <title>NJ-3-1, isolated from saline soil.</title>
        <authorList>
            <person name="Cui H.L."/>
            <person name="Shi X."/>
        </authorList>
    </citation>
    <scope>NUCLEOTIDE SEQUENCE [LARGE SCALE GENOMIC DNA]</scope>
    <source>
        <strain evidence="8 9">NJ-3-1</strain>
    </source>
</reference>
<comment type="subcellular location">
    <subcellularLocation>
        <location evidence="1">Cell membrane</location>
        <topology evidence="1">Multi-pass membrane protein</topology>
    </subcellularLocation>
</comment>
<dbReference type="Proteomes" id="UP000509626">
    <property type="component" value="Chromosome"/>
</dbReference>
<evidence type="ECO:0000256" key="6">
    <source>
        <dbReference type="SAM" id="Phobius"/>
    </source>
</evidence>
<feature type="transmembrane region" description="Helical" evidence="6">
    <location>
        <begin position="301"/>
        <end position="320"/>
    </location>
</feature>
<dbReference type="InterPro" id="IPR036259">
    <property type="entry name" value="MFS_trans_sf"/>
</dbReference>
<evidence type="ECO:0000313" key="8">
    <source>
        <dbReference type="EMBL" id="QLG61721.1"/>
    </source>
</evidence>
<dbReference type="GO" id="GO:0005886">
    <property type="term" value="C:plasma membrane"/>
    <property type="evidence" value="ECO:0007669"/>
    <property type="project" value="UniProtKB-SubCell"/>
</dbReference>
<dbReference type="RefSeq" id="WP_179268306.1">
    <property type="nucleotide sequence ID" value="NZ_CP058579.1"/>
</dbReference>
<dbReference type="AlphaFoldDB" id="A0A7D5QCX6"/>